<dbReference type="PROSITE" id="PS50977">
    <property type="entry name" value="HTH_TETR_2"/>
    <property type="match status" value="1"/>
</dbReference>
<keyword evidence="1" id="KW-0805">Transcription regulation</keyword>
<dbReference type="PANTHER" id="PTHR30055:SF234">
    <property type="entry name" value="HTH-TYPE TRANSCRIPTIONAL REGULATOR BETI"/>
    <property type="match status" value="1"/>
</dbReference>
<sequence>MTTGSVSPRRADTRRNNERIIAAAKDLLTCDEGLAYNAIAKKADVGVGTVYRHFPTPESLVIAVYQSEVRSLVDVVPTLLDENSPEEAFRTWTGHFAAYMMTKRGLGPALHAATRNNEEDLLGQAFEAMLNAVTTLVNANVEAGRARKDLNPKTVLRVLGCTMLLDQSGDWKAEAEEVFDLLWKGLRAT</sequence>
<dbReference type="RefSeq" id="WP_054291048.1">
    <property type="nucleotide sequence ID" value="NZ_CP012752.1"/>
</dbReference>
<evidence type="ECO:0000313" key="6">
    <source>
        <dbReference type="EMBL" id="ALG09144.1"/>
    </source>
</evidence>
<dbReference type="PANTHER" id="PTHR30055">
    <property type="entry name" value="HTH-TYPE TRANSCRIPTIONAL REGULATOR RUTR"/>
    <property type="match status" value="1"/>
</dbReference>
<dbReference type="InterPro" id="IPR050109">
    <property type="entry name" value="HTH-type_TetR-like_transc_reg"/>
</dbReference>
<feature type="DNA-binding region" description="H-T-H motif" evidence="4">
    <location>
        <begin position="35"/>
        <end position="54"/>
    </location>
</feature>
<dbReference type="Gene3D" id="1.10.357.10">
    <property type="entry name" value="Tetracycline Repressor, domain 2"/>
    <property type="match status" value="1"/>
</dbReference>
<dbReference type="Pfam" id="PF00440">
    <property type="entry name" value="TetR_N"/>
    <property type="match status" value="1"/>
</dbReference>
<accession>A0A0N9HVB0</accession>
<dbReference type="AlphaFoldDB" id="A0A0N9HVB0"/>
<evidence type="ECO:0000256" key="2">
    <source>
        <dbReference type="ARBA" id="ARBA00023125"/>
    </source>
</evidence>
<evidence type="ECO:0000256" key="4">
    <source>
        <dbReference type="PROSITE-ProRule" id="PRU00335"/>
    </source>
</evidence>
<keyword evidence="3" id="KW-0804">Transcription</keyword>
<feature type="domain" description="HTH tetR-type" evidence="5">
    <location>
        <begin position="14"/>
        <end position="72"/>
    </location>
</feature>
<reference evidence="6 7" key="1">
    <citation type="submission" date="2015-07" db="EMBL/GenBank/DDBJ databases">
        <title>Genome sequencing of Kibdelosporangium phytohabitans.</title>
        <authorList>
            <person name="Qin S."/>
            <person name="Xing K."/>
        </authorList>
    </citation>
    <scope>NUCLEOTIDE SEQUENCE [LARGE SCALE GENOMIC DNA]</scope>
    <source>
        <strain evidence="6 7">KLBMP1111</strain>
    </source>
</reference>
<dbReference type="InterPro" id="IPR009057">
    <property type="entry name" value="Homeodomain-like_sf"/>
</dbReference>
<dbReference type="STRING" id="860235.AOZ06_21510"/>
<proteinExistence type="predicted"/>
<dbReference type="KEGG" id="kphy:AOZ06_21510"/>
<dbReference type="GO" id="GO:0000976">
    <property type="term" value="F:transcription cis-regulatory region binding"/>
    <property type="evidence" value="ECO:0007669"/>
    <property type="project" value="TreeGrafter"/>
</dbReference>
<evidence type="ECO:0000256" key="3">
    <source>
        <dbReference type="ARBA" id="ARBA00023163"/>
    </source>
</evidence>
<evidence type="ECO:0000259" key="5">
    <source>
        <dbReference type="PROSITE" id="PS50977"/>
    </source>
</evidence>
<dbReference type="GO" id="GO:0003700">
    <property type="term" value="F:DNA-binding transcription factor activity"/>
    <property type="evidence" value="ECO:0007669"/>
    <property type="project" value="TreeGrafter"/>
</dbReference>
<protein>
    <submittedName>
        <fullName evidence="6">TetR family transcriptional regulator</fullName>
    </submittedName>
</protein>
<name>A0A0N9HVB0_9PSEU</name>
<dbReference type="Pfam" id="PF21597">
    <property type="entry name" value="TetR_C_43"/>
    <property type="match status" value="1"/>
</dbReference>
<dbReference type="InterPro" id="IPR036271">
    <property type="entry name" value="Tet_transcr_reg_TetR-rel_C_sf"/>
</dbReference>
<gene>
    <name evidence="6" type="ORF">AOZ06_21510</name>
</gene>
<dbReference type="InterPro" id="IPR001647">
    <property type="entry name" value="HTH_TetR"/>
</dbReference>
<evidence type="ECO:0000313" key="7">
    <source>
        <dbReference type="Proteomes" id="UP000063699"/>
    </source>
</evidence>
<dbReference type="InterPro" id="IPR049445">
    <property type="entry name" value="TetR_SbtR-like_C"/>
</dbReference>
<dbReference type="EMBL" id="CP012752">
    <property type="protein sequence ID" value="ALG09144.1"/>
    <property type="molecule type" value="Genomic_DNA"/>
</dbReference>
<dbReference type="Proteomes" id="UP000063699">
    <property type="component" value="Chromosome"/>
</dbReference>
<keyword evidence="2 4" id="KW-0238">DNA-binding</keyword>
<evidence type="ECO:0000256" key="1">
    <source>
        <dbReference type="ARBA" id="ARBA00023015"/>
    </source>
</evidence>
<dbReference type="OrthoDB" id="9795011at2"/>
<keyword evidence="7" id="KW-1185">Reference proteome</keyword>
<dbReference type="SUPFAM" id="SSF46689">
    <property type="entry name" value="Homeodomain-like"/>
    <property type="match status" value="1"/>
</dbReference>
<dbReference type="SUPFAM" id="SSF48498">
    <property type="entry name" value="Tetracyclin repressor-like, C-terminal domain"/>
    <property type="match status" value="1"/>
</dbReference>
<organism evidence="6 7">
    <name type="scientific">Kibdelosporangium phytohabitans</name>
    <dbReference type="NCBI Taxonomy" id="860235"/>
    <lineage>
        <taxon>Bacteria</taxon>
        <taxon>Bacillati</taxon>
        <taxon>Actinomycetota</taxon>
        <taxon>Actinomycetes</taxon>
        <taxon>Pseudonocardiales</taxon>
        <taxon>Pseudonocardiaceae</taxon>
        <taxon>Kibdelosporangium</taxon>
    </lineage>
</organism>